<proteinExistence type="inferred from homology"/>
<dbReference type="InterPro" id="IPR008326">
    <property type="entry name" value="PdhI-like"/>
</dbReference>
<dbReference type="RefSeq" id="WP_075527905.1">
    <property type="nucleotide sequence ID" value="NZ_CP017560.1"/>
</dbReference>
<keyword evidence="3" id="KW-1185">Reference proteome</keyword>
<dbReference type="InterPro" id="IPR035903">
    <property type="entry name" value="HesB-like_dom_sf"/>
</dbReference>
<organism evidence="2 3">
    <name type="scientific">Sporosarcina ureilytica</name>
    <dbReference type="NCBI Taxonomy" id="298596"/>
    <lineage>
        <taxon>Bacteria</taxon>
        <taxon>Bacillati</taxon>
        <taxon>Bacillota</taxon>
        <taxon>Bacilli</taxon>
        <taxon>Bacillales</taxon>
        <taxon>Caryophanaceae</taxon>
        <taxon>Sporosarcina</taxon>
    </lineage>
</organism>
<accession>A0A1D8JGE9</accession>
<evidence type="ECO:0000256" key="1">
    <source>
        <dbReference type="ARBA" id="ARBA00006718"/>
    </source>
</evidence>
<evidence type="ECO:0000313" key="3">
    <source>
        <dbReference type="Proteomes" id="UP000185746"/>
    </source>
</evidence>
<dbReference type="PIRSF" id="PIRSF034852">
    <property type="entry name" value="UCP034852"/>
    <property type="match status" value="1"/>
</dbReference>
<dbReference type="SUPFAM" id="SSF89360">
    <property type="entry name" value="HesB-like domain"/>
    <property type="match status" value="1"/>
</dbReference>
<sequence length="97" mass="11203">MNIVLSDEALKWFTNEMDVSKGEAIRFFARYGGSSPLHEGFSLGVTKIEPDEASVQIEKEGVLYYIESRDEWFFDGHDLIVDVNPKLQELSYFYKKS</sequence>
<evidence type="ECO:0008006" key="4">
    <source>
        <dbReference type="Google" id="ProtNLM"/>
    </source>
</evidence>
<dbReference type="EMBL" id="CP017560">
    <property type="protein sequence ID" value="AOV07764.1"/>
    <property type="molecule type" value="Genomic_DNA"/>
</dbReference>
<reference evidence="2 3" key="1">
    <citation type="submission" date="2016-09" db="EMBL/GenBank/DDBJ databases">
        <title>Complete genome sequence of the Lysinibacillus sphaericus LMG 22257, a specie of Bacillus with ureolytic activity that can effectively biodeposit calcium carbonate.</title>
        <authorList>
            <person name="Yan W."/>
        </authorList>
    </citation>
    <scope>NUCLEOTIDE SEQUENCE [LARGE SCALE GENOMIC DNA]</scope>
    <source>
        <strain evidence="2 3">LMG 22257</strain>
    </source>
</reference>
<gene>
    <name evidence="2" type="ORF">BI350_09625</name>
</gene>
<dbReference type="KEGG" id="surl:BI350_09625"/>
<dbReference type="AlphaFoldDB" id="A0A1D8JGE9"/>
<name>A0A1D8JGE9_9BACL</name>
<dbReference type="Proteomes" id="UP000185746">
    <property type="component" value="Chromosome"/>
</dbReference>
<comment type="similarity">
    <text evidence="1">Belongs to the HesB/IscA family.</text>
</comment>
<protein>
    <recommendedName>
        <fullName evidence="4">FeS cluster biogenesis domain-containing protein</fullName>
    </recommendedName>
</protein>
<evidence type="ECO:0000313" key="2">
    <source>
        <dbReference type="EMBL" id="AOV07764.1"/>
    </source>
</evidence>